<evidence type="ECO:0000313" key="6">
    <source>
        <dbReference type="EMBL" id="QAS78758.1"/>
    </source>
</evidence>
<name>A0AAE5TX07_9HYPH</name>
<protein>
    <submittedName>
        <fullName evidence="6">TetR family transcriptional regulator</fullName>
    </submittedName>
</protein>
<dbReference type="InterPro" id="IPR050109">
    <property type="entry name" value="HTH-type_TetR-like_transc_reg"/>
</dbReference>
<dbReference type="Proteomes" id="UP000220927">
    <property type="component" value="Chromosome"/>
</dbReference>
<sequence>MEQDRPKQQGWREKKRRETLQRISDSALRLFASDGYEATTLDAIAEAAGISRRTFFYYFDSKEEILAAWQKGLPEAFRAAVLAQPKDQSPLDMVCNAHLKLLANFDTEQAIVIDRILRSNEQLRASNQTKYLQMEQVTFEALCEIWPHQARRKALRVVAMMSAGVLRLAIDSWAEEQGRKSLVDCVKEMFADLKAELARA</sequence>
<keyword evidence="1" id="KW-0805">Transcription regulation</keyword>
<dbReference type="SUPFAM" id="SSF46689">
    <property type="entry name" value="Homeodomain-like"/>
    <property type="match status" value="1"/>
</dbReference>
<dbReference type="Pfam" id="PF17754">
    <property type="entry name" value="TetR_C_14"/>
    <property type="match status" value="1"/>
</dbReference>
<reference evidence="6 7" key="1">
    <citation type="submission" date="2019-01" db="EMBL/GenBank/DDBJ databases">
        <title>Genomic insights into the origins and evolution of symbiotic genes in the Phaseolus vulgaris microsymbionts.</title>
        <authorList>
            <person name="Tong W."/>
        </authorList>
    </citation>
    <scope>NUCLEOTIDE SEQUENCE [LARGE SCALE GENOMIC DNA]</scope>
    <source>
        <strain evidence="6 7">FH23</strain>
    </source>
</reference>
<dbReference type="AlphaFoldDB" id="A0AAE5TX07"/>
<dbReference type="PROSITE" id="PS01081">
    <property type="entry name" value="HTH_TETR_1"/>
    <property type="match status" value="1"/>
</dbReference>
<gene>
    <name evidence="6" type="ORF">CO657_12100</name>
</gene>
<proteinExistence type="predicted"/>
<evidence type="ECO:0000259" key="5">
    <source>
        <dbReference type="PROSITE" id="PS50977"/>
    </source>
</evidence>
<accession>A0AAE5TX07</accession>
<keyword evidence="2 4" id="KW-0238">DNA-binding</keyword>
<dbReference type="Gene3D" id="1.10.357.10">
    <property type="entry name" value="Tetracycline Repressor, domain 2"/>
    <property type="match status" value="1"/>
</dbReference>
<evidence type="ECO:0000313" key="7">
    <source>
        <dbReference type="Proteomes" id="UP000220927"/>
    </source>
</evidence>
<dbReference type="PRINTS" id="PR00455">
    <property type="entry name" value="HTHTETR"/>
</dbReference>
<evidence type="ECO:0000256" key="2">
    <source>
        <dbReference type="ARBA" id="ARBA00023125"/>
    </source>
</evidence>
<keyword evidence="3" id="KW-0804">Transcription</keyword>
<dbReference type="InterPro" id="IPR001647">
    <property type="entry name" value="HTH_TetR"/>
</dbReference>
<dbReference type="InterPro" id="IPR009057">
    <property type="entry name" value="Homeodomain-like_sf"/>
</dbReference>
<feature type="domain" description="HTH tetR-type" evidence="5">
    <location>
        <begin position="17"/>
        <end position="77"/>
    </location>
</feature>
<dbReference type="PROSITE" id="PS50977">
    <property type="entry name" value="HTH_TETR_2"/>
    <property type="match status" value="1"/>
</dbReference>
<dbReference type="Pfam" id="PF00440">
    <property type="entry name" value="TetR_N"/>
    <property type="match status" value="1"/>
</dbReference>
<dbReference type="InterPro" id="IPR023772">
    <property type="entry name" value="DNA-bd_HTH_TetR-type_CS"/>
</dbReference>
<dbReference type="KEGG" id="rad:CO657_12100"/>
<dbReference type="GO" id="GO:0003700">
    <property type="term" value="F:DNA-binding transcription factor activity"/>
    <property type="evidence" value="ECO:0007669"/>
    <property type="project" value="TreeGrafter"/>
</dbReference>
<organism evidence="6 7">
    <name type="scientific">Rhizobium acidisoli</name>
    <dbReference type="NCBI Taxonomy" id="1538158"/>
    <lineage>
        <taxon>Bacteria</taxon>
        <taxon>Pseudomonadati</taxon>
        <taxon>Pseudomonadota</taxon>
        <taxon>Alphaproteobacteria</taxon>
        <taxon>Hyphomicrobiales</taxon>
        <taxon>Rhizobiaceae</taxon>
        <taxon>Rhizobium/Agrobacterium group</taxon>
        <taxon>Rhizobium</taxon>
    </lineage>
</organism>
<evidence type="ECO:0000256" key="4">
    <source>
        <dbReference type="PROSITE-ProRule" id="PRU00335"/>
    </source>
</evidence>
<evidence type="ECO:0000256" key="1">
    <source>
        <dbReference type="ARBA" id="ARBA00023015"/>
    </source>
</evidence>
<dbReference type="InterPro" id="IPR041347">
    <property type="entry name" value="MftR_C"/>
</dbReference>
<dbReference type="GO" id="GO:0000976">
    <property type="term" value="F:transcription cis-regulatory region binding"/>
    <property type="evidence" value="ECO:0007669"/>
    <property type="project" value="TreeGrafter"/>
</dbReference>
<evidence type="ECO:0000256" key="3">
    <source>
        <dbReference type="ARBA" id="ARBA00023163"/>
    </source>
</evidence>
<dbReference type="PANTHER" id="PTHR30055">
    <property type="entry name" value="HTH-TYPE TRANSCRIPTIONAL REGULATOR RUTR"/>
    <property type="match status" value="1"/>
</dbReference>
<dbReference type="RefSeq" id="WP_054183372.1">
    <property type="nucleotide sequence ID" value="NZ_CP034998.1"/>
</dbReference>
<dbReference type="PANTHER" id="PTHR30055:SF238">
    <property type="entry name" value="MYCOFACTOCIN BIOSYNTHESIS TRANSCRIPTIONAL REGULATOR MFTR-RELATED"/>
    <property type="match status" value="1"/>
</dbReference>
<dbReference type="EMBL" id="CP034998">
    <property type="protein sequence ID" value="QAS78758.1"/>
    <property type="molecule type" value="Genomic_DNA"/>
</dbReference>
<feature type="DNA-binding region" description="H-T-H motif" evidence="4">
    <location>
        <begin position="40"/>
        <end position="59"/>
    </location>
</feature>
<keyword evidence="7" id="KW-1185">Reference proteome</keyword>